<reference evidence="1" key="1">
    <citation type="submission" date="2022-11" db="EMBL/GenBank/DDBJ databases">
        <authorList>
            <person name="Petersen C."/>
        </authorList>
    </citation>
    <scope>NUCLEOTIDE SEQUENCE</scope>
    <source>
        <strain evidence="1">IBT 34128</strain>
    </source>
</reference>
<dbReference type="Proteomes" id="UP001141434">
    <property type="component" value="Unassembled WGS sequence"/>
</dbReference>
<comment type="caution">
    <text evidence="1">The sequence shown here is derived from an EMBL/GenBank/DDBJ whole genome shotgun (WGS) entry which is preliminary data.</text>
</comment>
<keyword evidence="2" id="KW-1185">Reference proteome</keyword>
<dbReference type="RefSeq" id="XP_056515288.1">
    <property type="nucleotide sequence ID" value="XM_056652021.1"/>
</dbReference>
<sequence length="234" mass="26757">MEPPSRNDPLLDFDLEDFWSTFPDTPTVPPILAASNDSVRYDNISYDRFFPTQPCHLPTHSNPADEERPMIEHYFSPDDTKRCFFNWIGPDLLSPLTHTDDIFLHLSSFQPSDPVDWIDVRLSILNSGTEELVAEYPFFLPRIETMLGNLPRIREQIHGIITKYHHAKGSENVRFRLNLWPRKETILKHVMGTTIPLSSAHAVKSVSPLDPGAFVQNIVGNFDDGSPWKGTLYI</sequence>
<evidence type="ECO:0000313" key="2">
    <source>
        <dbReference type="Proteomes" id="UP001141434"/>
    </source>
</evidence>
<dbReference type="EMBL" id="JAPMSZ010000002">
    <property type="protein sequence ID" value="KAJ5111809.1"/>
    <property type="molecule type" value="Genomic_DNA"/>
</dbReference>
<protein>
    <submittedName>
        <fullName evidence="1">Uncharacterized protein</fullName>
    </submittedName>
</protein>
<gene>
    <name evidence="1" type="ORF">NUU61_001439</name>
</gene>
<reference evidence="1" key="2">
    <citation type="journal article" date="2023" name="IMA Fungus">
        <title>Comparative genomic study of the Penicillium genus elucidates a diverse pangenome and 15 lateral gene transfer events.</title>
        <authorList>
            <person name="Petersen C."/>
            <person name="Sorensen T."/>
            <person name="Nielsen M.R."/>
            <person name="Sondergaard T.E."/>
            <person name="Sorensen J.L."/>
            <person name="Fitzpatrick D.A."/>
            <person name="Frisvad J.C."/>
            <person name="Nielsen K.L."/>
        </authorList>
    </citation>
    <scope>NUCLEOTIDE SEQUENCE</scope>
    <source>
        <strain evidence="1">IBT 34128</strain>
    </source>
</reference>
<dbReference type="GeneID" id="81391189"/>
<dbReference type="OrthoDB" id="4349275at2759"/>
<proteinExistence type="predicted"/>
<dbReference type="AlphaFoldDB" id="A0A9W9KM34"/>
<accession>A0A9W9KM34</accession>
<name>A0A9W9KM34_9EURO</name>
<evidence type="ECO:0000313" key="1">
    <source>
        <dbReference type="EMBL" id="KAJ5111809.1"/>
    </source>
</evidence>
<organism evidence="1 2">
    <name type="scientific">Penicillium alfredii</name>
    <dbReference type="NCBI Taxonomy" id="1506179"/>
    <lineage>
        <taxon>Eukaryota</taxon>
        <taxon>Fungi</taxon>
        <taxon>Dikarya</taxon>
        <taxon>Ascomycota</taxon>
        <taxon>Pezizomycotina</taxon>
        <taxon>Eurotiomycetes</taxon>
        <taxon>Eurotiomycetidae</taxon>
        <taxon>Eurotiales</taxon>
        <taxon>Aspergillaceae</taxon>
        <taxon>Penicillium</taxon>
    </lineage>
</organism>